<comment type="caution">
    <text evidence="2">The sequence shown here is derived from an EMBL/GenBank/DDBJ whole genome shotgun (WGS) entry which is preliminary data.</text>
</comment>
<name>A0AAV4CDG0_9GAST</name>
<dbReference type="Proteomes" id="UP000735302">
    <property type="component" value="Unassembled WGS sequence"/>
</dbReference>
<dbReference type="EMBL" id="BLXT01006265">
    <property type="protein sequence ID" value="GFO30786.1"/>
    <property type="molecule type" value="Genomic_DNA"/>
</dbReference>
<dbReference type="AlphaFoldDB" id="A0AAV4CDG0"/>
<feature type="compositionally biased region" description="Basic and acidic residues" evidence="1">
    <location>
        <begin position="59"/>
        <end position="70"/>
    </location>
</feature>
<evidence type="ECO:0000313" key="2">
    <source>
        <dbReference type="EMBL" id="GFO30786.1"/>
    </source>
</evidence>
<feature type="region of interest" description="Disordered" evidence="1">
    <location>
        <begin position="59"/>
        <end position="85"/>
    </location>
</feature>
<evidence type="ECO:0000256" key="1">
    <source>
        <dbReference type="SAM" id="MobiDB-lite"/>
    </source>
</evidence>
<proteinExistence type="predicted"/>
<keyword evidence="3" id="KW-1185">Reference proteome</keyword>
<organism evidence="2 3">
    <name type="scientific">Plakobranchus ocellatus</name>
    <dbReference type="NCBI Taxonomy" id="259542"/>
    <lineage>
        <taxon>Eukaryota</taxon>
        <taxon>Metazoa</taxon>
        <taxon>Spiralia</taxon>
        <taxon>Lophotrochozoa</taxon>
        <taxon>Mollusca</taxon>
        <taxon>Gastropoda</taxon>
        <taxon>Heterobranchia</taxon>
        <taxon>Euthyneura</taxon>
        <taxon>Panpulmonata</taxon>
        <taxon>Sacoglossa</taxon>
        <taxon>Placobranchoidea</taxon>
        <taxon>Plakobranchidae</taxon>
        <taxon>Plakobranchus</taxon>
    </lineage>
</organism>
<accession>A0AAV4CDG0</accession>
<sequence>MFKTSVSLTAARGCEHWLGLPTNLQRVWEPGLASKRINSRFKRVSTDCAVKGESESDYIKGVTRDRDDGARNQNRGDSPDDRPRLVPGRLLHAVKFLVPQTGGDSLDS</sequence>
<protein>
    <submittedName>
        <fullName evidence="2">Uncharacterized protein</fullName>
    </submittedName>
</protein>
<reference evidence="2 3" key="1">
    <citation type="journal article" date="2021" name="Elife">
        <title>Chloroplast acquisition without the gene transfer in kleptoplastic sea slugs, Plakobranchus ocellatus.</title>
        <authorList>
            <person name="Maeda T."/>
            <person name="Takahashi S."/>
            <person name="Yoshida T."/>
            <person name="Shimamura S."/>
            <person name="Takaki Y."/>
            <person name="Nagai Y."/>
            <person name="Toyoda A."/>
            <person name="Suzuki Y."/>
            <person name="Arimoto A."/>
            <person name="Ishii H."/>
            <person name="Satoh N."/>
            <person name="Nishiyama T."/>
            <person name="Hasebe M."/>
            <person name="Maruyama T."/>
            <person name="Minagawa J."/>
            <person name="Obokata J."/>
            <person name="Shigenobu S."/>
        </authorList>
    </citation>
    <scope>NUCLEOTIDE SEQUENCE [LARGE SCALE GENOMIC DNA]</scope>
</reference>
<gene>
    <name evidence="2" type="ORF">PoB_005729100</name>
</gene>
<evidence type="ECO:0000313" key="3">
    <source>
        <dbReference type="Proteomes" id="UP000735302"/>
    </source>
</evidence>